<feature type="domain" description="ABC3 transporter permease C-terminal" evidence="8">
    <location>
        <begin position="775"/>
        <end position="890"/>
    </location>
</feature>
<evidence type="ECO:0000313" key="11">
    <source>
        <dbReference type="Proteomes" id="UP000076079"/>
    </source>
</evidence>
<evidence type="ECO:0000256" key="4">
    <source>
        <dbReference type="ARBA" id="ARBA00022989"/>
    </source>
</evidence>
<dbReference type="NCBIfam" id="NF038403">
    <property type="entry name" value="perm_prefix_1"/>
    <property type="match status" value="1"/>
</dbReference>
<evidence type="ECO:0000256" key="7">
    <source>
        <dbReference type="SAM" id="Phobius"/>
    </source>
</evidence>
<evidence type="ECO:0000256" key="1">
    <source>
        <dbReference type="ARBA" id="ARBA00004651"/>
    </source>
</evidence>
<feature type="transmembrane region" description="Helical" evidence="7">
    <location>
        <begin position="446"/>
        <end position="466"/>
    </location>
</feature>
<dbReference type="PANTHER" id="PTHR30572">
    <property type="entry name" value="MEMBRANE COMPONENT OF TRANSPORTER-RELATED"/>
    <property type="match status" value="1"/>
</dbReference>
<evidence type="ECO:0000256" key="2">
    <source>
        <dbReference type="ARBA" id="ARBA00022475"/>
    </source>
</evidence>
<feature type="domain" description="MacB-like periplasmic core" evidence="9">
    <location>
        <begin position="119"/>
        <end position="311"/>
    </location>
</feature>
<dbReference type="GO" id="GO:0022857">
    <property type="term" value="F:transmembrane transporter activity"/>
    <property type="evidence" value="ECO:0007669"/>
    <property type="project" value="TreeGrafter"/>
</dbReference>
<feature type="domain" description="MacB-like periplasmic core" evidence="9">
    <location>
        <begin position="579"/>
        <end position="697"/>
    </location>
</feature>
<evidence type="ECO:0000313" key="10">
    <source>
        <dbReference type="EMBL" id="AMY11991.1"/>
    </source>
</evidence>
<evidence type="ECO:0000256" key="5">
    <source>
        <dbReference type="ARBA" id="ARBA00023136"/>
    </source>
</evidence>
<dbReference type="GO" id="GO:0005886">
    <property type="term" value="C:plasma membrane"/>
    <property type="evidence" value="ECO:0007669"/>
    <property type="project" value="UniProtKB-SubCell"/>
</dbReference>
<keyword evidence="10" id="KW-0067">ATP-binding</keyword>
<dbReference type="PANTHER" id="PTHR30572:SF4">
    <property type="entry name" value="ABC TRANSPORTER PERMEASE YTRF"/>
    <property type="match status" value="1"/>
</dbReference>
<proteinExistence type="inferred from homology"/>
<feature type="transmembrane region" description="Helical" evidence="7">
    <location>
        <begin position="764"/>
        <end position="795"/>
    </location>
</feature>
<keyword evidence="5 7" id="KW-0472">Membrane</keyword>
<feature type="domain" description="ABC3 transporter permease C-terminal" evidence="8">
    <location>
        <begin position="354"/>
        <end position="470"/>
    </location>
</feature>
<dbReference type="GO" id="GO:0016787">
    <property type="term" value="F:hydrolase activity"/>
    <property type="evidence" value="ECO:0007669"/>
    <property type="project" value="UniProtKB-KW"/>
</dbReference>
<evidence type="ECO:0000256" key="6">
    <source>
        <dbReference type="ARBA" id="ARBA00038076"/>
    </source>
</evidence>
<name>A0A143PUD7_LUTPR</name>
<sequence length="897" mass="95826">MQWLDSARTRLRLLFARRSAESRMDDEFRFHIEMEADHLMRGRGLAADEARRQALAAFGGVQKHKEELREGRGLAWLGGLSLDVKLGFRMLLKYPGLTLAGGLAIAIAIGIGAGWYDLTGKILSPRIPLPEGDRIVTIETQDARTNAPEHRVLHDFQEWRHALATIEDLGAYRTDTRNLIVGNAAPEPIQIAELTVAALATTRVPPLLGRGLVHSDERPGAPGVVVLGYDVWQRYLNGREDVLGLVVRLGNAPATVVGVMPEGFGYPFNHDAWAPLALRASYQPLEGAPISVIGRLASGTTLEQANAEVRAFGQRSSEAFPATHEHLRPAVTRLGEATDFLDGGALATRNLPVLMVLAIACMSVGTLVYARTATREGEIAIRAALGAGRARIIGQLFMEALVLASVSAAIGLLAVDRALAWGIESVNRGSGGAPFWMAPGLDPSTVLYAGGLAVVSAVMLSVLPALRVTRARLQPHLANLGTGRATLRFGRLWTGAMIAQVALTAMGIPAAMESASQTTRKIRIRGEFPSREYLSARIDLDRPFDEETTAELQKRRTETFEALARRVEQEPGVAAVVFADRVPGAGATRRFATVESSRGATPVYDGDVLTSAVMPRFFDVFDRPILAGRPFHEGDSSPTARTVIVNEAFARAFAREAGHGSPIGARLRYPASSAVADAAAPEPPYEIVGVVRDFDLDPDDKGDEQPSVFHAATAGAMSPLLMSVRMRSAPAALAARLPLMATTVDARILVPDVQPMQDWIRDTFLLVFLAAEVAVTALVLFLSALGIFSLASVSVSRRTREIGLRVSLGAMPRQVLTGILSQAVMLMASGIAGGTALLLIALALGQGPSGQPFEDIALFGGYLGLTSAVMLVACLLACIGPAMRALRLNPSEALRDA</sequence>
<organism evidence="10 11">
    <name type="scientific">Luteitalea pratensis</name>
    <dbReference type="NCBI Taxonomy" id="1855912"/>
    <lineage>
        <taxon>Bacteria</taxon>
        <taxon>Pseudomonadati</taxon>
        <taxon>Acidobacteriota</taxon>
        <taxon>Vicinamibacteria</taxon>
        <taxon>Vicinamibacterales</taxon>
        <taxon>Vicinamibacteraceae</taxon>
        <taxon>Luteitalea</taxon>
    </lineage>
</organism>
<keyword evidence="4 7" id="KW-1133">Transmembrane helix</keyword>
<dbReference type="InterPro" id="IPR047928">
    <property type="entry name" value="Perm_prefix_1"/>
</dbReference>
<feature type="transmembrane region" description="Helical" evidence="7">
    <location>
        <begin position="856"/>
        <end position="879"/>
    </location>
</feature>
<feature type="transmembrane region" description="Helical" evidence="7">
    <location>
        <begin position="94"/>
        <end position="116"/>
    </location>
</feature>
<reference evidence="10 11" key="1">
    <citation type="journal article" date="2016" name="Genome Announc.">
        <title>First Complete Genome Sequence of a Subdivision 6 Acidobacterium Strain.</title>
        <authorList>
            <person name="Huang S."/>
            <person name="Vieira S."/>
            <person name="Bunk B."/>
            <person name="Riedel T."/>
            <person name="Sproer C."/>
            <person name="Overmann J."/>
        </authorList>
    </citation>
    <scope>NUCLEOTIDE SEQUENCE [LARGE SCALE GENOMIC DNA]</scope>
    <source>
        <strain evidence="11">DSM 100886 HEG_-6_39</strain>
    </source>
</reference>
<feature type="transmembrane region" description="Helical" evidence="7">
    <location>
        <begin position="351"/>
        <end position="371"/>
    </location>
</feature>
<dbReference type="Proteomes" id="UP000076079">
    <property type="component" value="Chromosome"/>
</dbReference>
<dbReference type="EMBL" id="CP015136">
    <property type="protein sequence ID" value="AMY11991.1"/>
    <property type="molecule type" value="Genomic_DNA"/>
</dbReference>
<comment type="subcellular location">
    <subcellularLocation>
        <location evidence="1">Cell membrane</location>
        <topology evidence="1">Multi-pass membrane protein</topology>
    </subcellularLocation>
</comment>
<keyword evidence="10" id="KW-0547">Nucleotide-binding</keyword>
<protein>
    <submittedName>
        <fullName evidence="10">Macrolide export ATP-binding/permease protein MacB</fullName>
        <ecNumber evidence="10">3.6.3.-</ecNumber>
    </submittedName>
</protein>
<dbReference type="InterPro" id="IPR050250">
    <property type="entry name" value="Macrolide_Exporter_MacB"/>
</dbReference>
<dbReference type="InterPro" id="IPR003838">
    <property type="entry name" value="ABC3_permease_C"/>
</dbReference>
<dbReference type="RefSeq" id="WP_110173484.1">
    <property type="nucleotide sequence ID" value="NZ_CP015136.1"/>
</dbReference>
<keyword evidence="11" id="KW-1185">Reference proteome</keyword>
<dbReference type="GO" id="GO:0005524">
    <property type="term" value="F:ATP binding"/>
    <property type="evidence" value="ECO:0007669"/>
    <property type="project" value="UniProtKB-KW"/>
</dbReference>
<evidence type="ECO:0000256" key="3">
    <source>
        <dbReference type="ARBA" id="ARBA00022692"/>
    </source>
</evidence>
<keyword evidence="3 7" id="KW-0812">Transmembrane</keyword>
<accession>A0A143PUD7</accession>
<dbReference type="InterPro" id="IPR025857">
    <property type="entry name" value="MacB_PCD"/>
</dbReference>
<evidence type="ECO:0000259" key="8">
    <source>
        <dbReference type="Pfam" id="PF02687"/>
    </source>
</evidence>
<dbReference type="Pfam" id="PF12704">
    <property type="entry name" value="MacB_PCD"/>
    <property type="match status" value="2"/>
</dbReference>
<feature type="transmembrane region" description="Helical" evidence="7">
    <location>
        <begin position="392"/>
        <end position="415"/>
    </location>
</feature>
<dbReference type="STRING" id="1855912.LuPra_05263"/>
<reference evidence="11" key="2">
    <citation type="submission" date="2016-04" db="EMBL/GenBank/DDBJ databases">
        <title>First Complete Genome Sequence of a Subdivision 6 Acidobacterium.</title>
        <authorList>
            <person name="Huang S."/>
            <person name="Vieira S."/>
            <person name="Bunk B."/>
            <person name="Riedel T."/>
            <person name="Sproeer C."/>
            <person name="Overmann J."/>
        </authorList>
    </citation>
    <scope>NUCLEOTIDE SEQUENCE [LARGE SCALE GENOMIC DNA]</scope>
    <source>
        <strain evidence="11">DSM 100886 HEG_-6_39</strain>
    </source>
</reference>
<feature type="transmembrane region" description="Helical" evidence="7">
    <location>
        <begin position="815"/>
        <end position="844"/>
    </location>
</feature>
<dbReference type="Pfam" id="PF02687">
    <property type="entry name" value="FtsX"/>
    <property type="match status" value="2"/>
</dbReference>
<keyword evidence="10" id="KW-0378">Hydrolase</keyword>
<dbReference type="KEGG" id="abac:LuPra_05263"/>
<gene>
    <name evidence="10" type="primary">macB_51</name>
    <name evidence="10" type="ORF">LuPra_05263</name>
</gene>
<dbReference type="AlphaFoldDB" id="A0A143PUD7"/>
<dbReference type="OrthoDB" id="5933722at2"/>
<evidence type="ECO:0000259" key="9">
    <source>
        <dbReference type="Pfam" id="PF12704"/>
    </source>
</evidence>
<dbReference type="EC" id="3.6.3.-" evidence="10"/>
<keyword evidence="2" id="KW-1003">Cell membrane</keyword>
<feature type="transmembrane region" description="Helical" evidence="7">
    <location>
        <begin position="492"/>
        <end position="512"/>
    </location>
</feature>
<comment type="similarity">
    <text evidence="6">Belongs to the ABC-4 integral membrane protein family.</text>
</comment>